<keyword evidence="2" id="KW-1185">Reference proteome</keyword>
<accession>A0ACC2CJD9</accession>
<proteinExistence type="predicted"/>
<name>A0ACC2CJD9_DIPCM</name>
<gene>
    <name evidence="1" type="ORF">O6H91_10G088600</name>
</gene>
<organism evidence="1 2">
    <name type="scientific">Diphasiastrum complanatum</name>
    <name type="common">Issler's clubmoss</name>
    <name type="synonym">Lycopodium complanatum</name>
    <dbReference type="NCBI Taxonomy" id="34168"/>
    <lineage>
        <taxon>Eukaryota</taxon>
        <taxon>Viridiplantae</taxon>
        <taxon>Streptophyta</taxon>
        <taxon>Embryophyta</taxon>
        <taxon>Tracheophyta</taxon>
        <taxon>Lycopodiopsida</taxon>
        <taxon>Lycopodiales</taxon>
        <taxon>Lycopodiaceae</taxon>
        <taxon>Lycopodioideae</taxon>
        <taxon>Diphasiastrum</taxon>
    </lineage>
</organism>
<comment type="caution">
    <text evidence="1">The sequence shown here is derived from an EMBL/GenBank/DDBJ whole genome shotgun (WGS) entry which is preliminary data.</text>
</comment>
<protein>
    <submittedName>
        <fullName evidence="1">Uncharacterized protein</fullName>
    </submittedName>
</protein>
<sequence length="659" mass="73735">MFVKPHAMAPALCDTKQDVVDQKPTVAMKTSSHTNSNIWKLKFPIEYRQSLVDEFVVFDRSFESGRCAWLRSQIIGAYTHINTPFGRRLITYADDIATGRSLLLIEKFILEKVLPIYGNTHTHDSHVGHITTTMVHEAASYIKRCMGGTTNDALMLCGSGSTAALKRLQEVMGISVPSILRDKVLSVLDQKERWVIFVGPYEHHSNLLSWQQSLAEVIEIPSNDEGLINMEKLKEYLEDHQYSKRPKLGSFSACSNVTGILTDTREIAKLMHEHGGFVCFDFASCGPYSRIDMRSVEADGYDAVVLSPHKFVGGPGSPGILLMNKRLYLLQDGPPTTPGGGTVDYVNNFNSKDTLFTADIETRENAGTPPIIQIIRAALAYCIKEQMGYDLIQNRERFFAQAALKRLSTNPKVIIMGNKEIGRLPIISFLVSTEDNPLTPLSAISSEQSPKAIHGNQQCKQGKPLQGRFVTKLLSDLFGIQARGGCSCASPYAHYLLNIDKFQSLKLRDAITKGYVSLKPGWARVSFSYYISIDEFDFILSAIEFIADYGQRFLPLYELDWKTGNWMIPHLSTKNSMFPKAFSKFPACLGAMTAVSAFRRSVPSCMQKTKTDSRPEKDCKACHQIYLNDATMIAQRLSPHPKERSIPSDIDPSMVYFKI</sequence>
<evidence type="ECO:0000313" key="2">
    <source>
        <dbReference type="Proteomes" id="UP001162992"/>
    </source>
</evidence>
<evidence type="ECO:0000313" key="1">
    <source>
        <dbReference type="EMBL" id="KAJ7542080.1"/>
    </source>
</evidence>
<dbReference type="Proteomes" id="UP001162992">
    <property type="component" value="Chromosome 10"/>
</dbReference>
<reference evidence="2" key="1">
    <citation type="journal article" date="2024" name="Proc. Natl. Acad. Sci. U.S.A.">
        <title>Extraordinary preservation of gene collinearity over three hundred million years revealed in homosporous lycophytes.</title>
        <authorList>
            <person name="Li C."/>
            <person name="Wickell D."/>
            <person name="Kuo L.Y."/>
            <person name="Chen X."/>
            <person name="Nie B."/>
            <person name="Liao X."/>
            <person name="Peng D."/>
            <person name="Ji J."/>
            <person name="Jenkins J."/>
            <person name="Williams M."/>
            <person name="Shu S."/>
            <person name="Plott C."/>
            <person name="Barry K."/>
            <person name="Rajasekar S."/>
            <person name="Grimwood J."/>
            <person name="Han X."/>
            <person name="Sun S."/>
            <person name="Hou Z."/>
            <person name="He W."/>
            <person name="Dai G."/>
            <person name="Sun C."/>
            <person name="Schmutz J."/>
            <person name="Leebens-Mack J.H."/>
            <person name="Li F.W."/>
            <person name="Wang L."/>
        </authorList>
    </citation>
    <scope>NUCLEOTIDE SEQUENCE [LARGE SCALE GENOMIC DNA]</scope>
    <source>
        <strain evidence="2">cv. PW_Plant_1</strain>
    </source>
</reference>
<dbReference type="EMBL" id="CM055101">
    <property type="protein sequence ID" value="KAJ7542080.1"/>
    <property type="molecule type" value="Genomic_DNA"/>
</dbReference>